<evidence type="ECO:0000256" key="3">
    <source>
        <dbReference type="ARBA" id="ARBA00023163"/>
    </source>
</evidence>
<keyword evidence="3" id="KW-0804">Transcription</keyword>
<dbReference type="AlphaFoldDB" id="A0A841FUW8"/>
<keyword evidence="1" id="KW-0805">Transcription regulation</keyword>
<accession>A0A841FUW8</accession>
<gene>
    <name evidence="6" type="ORF">HNR73_007705</name>
</gene>
<dbReference type="InterPro" id="IPR050109">
    <property type="entry name" value="HTH-type_TetR-like_transc_reg"/>
</dbReference>
<name>A0A841FUW8_9ACTN</name>
<evidence type="ECO:0000313" key="6">
    <source>
        <dbReference type="EMBL" id="MBB6039806.1"/>
    </source>
</evidence>
<organism evidence="6 7">
    <name type="scientific">Phytomonospora endophytica</name>
    <dbReference type="NCBI Taxonomy" id="714109"/>
    <lineage>
        <taxon>Bacteria</taxon>
        <taxon>Bacillati</taxon>
        <taxon>Actinomycetota</taxon>
        <taxon>Actinomycetes</taxon>
        <taxon>Micromonosporales</taxon>
        <taxon>Micromonosporaceae</taxon>
        <taxon>Phytomonospora</taxon>
    </lineage>
</organism>
<dbReference type="GO" id="GO:0003700">
    <property type="term" value="F:DNA-binding transcription factor activity"/>
    <property type="evidence" value="ECO:0007669"/>
    <property type="project" value="TreeGrafter"/>
</dbReference>
<evidence type="ECO:0000256" key="1">
    <source>
        <dbReference type="ARBA" id="ARBA00023015"/>
    </source>
</evidence>
<dbReference type="PANTHER" id="PTHR30055:SF234">
    <property type="entry name" value="HTH-TYPE TRANSCRIPTIONAL REGULATOR BETI"/>
    <property type="match status" value="1"/>
</dbReference>
<dbReference type="Proteomes" id="UP000548476">
    <property type="component" value="Unassembled WGS sequence"/>
</dbReference>
<dbReference type="Gene3D" id="1.10.357.10">
    <property type="entry name" value="Tetracycline Repressor, domain 2"/>
    <property type="match status" value="1"/>
</dbReference>
<dbReference type="InterPro" id="IPR036271">
    <property type="entry name" value="Tet_transcr_reg_TetR-rel_C_sf"/>
</dbReference>
<evidence type="ECO:0000256" key="4">
    <source>
        <dbReference type="PROSITE-ProRule" id="PRU00335"/>
    </source>
</evidence>
<keyword evidence="2 4" id="KW-0238">DNA-binding</keyword>
<sequence>MTSTSADSPTRSRTRRAILAAAATTLSRNRAATLAEIAEAAQVGRTTVHRYFPDRDELVKATVADSIDVINQSIFDAKLDEGPTREAMRRLITAMVDTYERMMFVWGEQGMLELIDEADTDDAADRAVRDLIARGQTEGVLDPEVSVDWIQQTLWALTYTGGEAGAKGQLPRHGVAAVVIRTFERGIVVG</sequence>
<feature type="domain" description="HTH tetR-type" evidence="5">
    <location>
        <begin position="12"/>
        <end position="70"/>
    </location>
</feature>
<evidence type="ECO:0000256" key="2">
    <source>
        <dbReference type="ARBA" id="ARBA00023125"/>
    </source>
</evidence>
<comment type="caution">
    <text evidence="6">The sequence shown here is derived from an EMBL/GenBank/DDBJ whole genome shotgun (WGS) entry which is preliminary data.</text>
</comment>
<proteinExistence type="predicted"/>
<keyword evidence="7" id="KW-1185">Reference proteome</keyword>
<dbReference type="GO" id="GO:0000976">
    <property type="term" value="F:transcription cis-regulatory region binding"/>
    <property type="evidence" value="ECO:0007669"/>
    <property type="project" value="TreeGrafter"/>
</dbReference>
<dbReference type="SUPFAM" id="SSF48498">
    <property type="entry name" value="Tetracyclin repressor-like, C-terminal domain"/>
    <property type="match status" value="1"/>
</dbReference>
<dbReference type="RefSeq" id="WP_184792886.1">
    <property type="nucleotide sequence ID" value="NZ_BONT01000086.1"/>
</dbReference>
<reference evidence="6 7" key="1">
    <citation type="submission" date="2020-08" db="EMBL/GenBank/DDBJ databases">
        <title>Genomic Encyclopedia of Type Strains, Phase IV (KMG-IV): sequencing the most valuable type-strain genomes for metagenomic binning, comparative biology and taxonomic classification.</title>
        <authorList>
            <person name="Goeker M."/>
        </authorList>
    </citation>
    <scope>NUCLEOTIDE SEQUENCE [LARGE SCALE GENOMIC DNA]</scope>
    <source>
        <strain evidence="6 7">YIM 65646</strain>
    </source>
</reference>
<dbReference type="Pfam" id="PF00440">
    <property type="entry name" value="TetR_N"/>
    <property type="match status" value="1"/>
</dbReference>
<protein>
    <submittedName>
        <fullName evidence="6">AcrR family transcriptional regulator</fullName>
    </submittedName>
</protein>
<dbReference type="InterPro" id="IPR001647">
    <property type="entry name" value="HTH_TetR"/>
</dbReference>
<dbReference type="PANTHER" id="PTHR30055">
    <property type="entry name" value="HTH-TYPE TRANSCRIPTIONAL REGULATOR RUTR"/>
    <property type="match status" value="1"/>
</dbReference>
<dbReference type="PROSITE" id="PS50977">
    <property type="entry name" value="HTH_TETR_2"/>
    <property type="match status" value="1"/>
</dbReference>
<dbReference type="SUPFAM" id="SSF46689">
    <property type="entry name" value="Homeodomain-like"/>
    <property type="match status" value="1"/>
</dbReference>
<evidence type="ECO:0000313" key="7">
    <source>
        <dbReference type="Proteomes" id="UP000548476"/>
    </source>
</evidence>
<dbReference type="InterPro" id="IPR009057">
    <property type="entry name" value="Homeodomain-like_sf"/>
</dbReference>
<evidence type="ECO:0000259" key="5">
    <source>
        <dbReference type="PROSITE" id="PS50977"/>
    </source>
</evidence>
<dbReference type="EMBL" id="JACHGT010000026">
    <property type="protein sequence ID" value="MBB6039806.1"/>
    <property type="molecule type" value="Genomic_DNA"/>
</dbReference>
<feature type="DNA-binding region" description="H-T-H motif" evidence="4">
    <location>
        <begin position="33"/>
        <end position="52"/>
    </location>
</feature>